<gene>
    <name evidence="1" type="ORF">LCGC14_2581070</name>
</gene>
<protein>
    <submittedName>
        <fullName evidence="1">Uncharacterized protein</fullName>
    </submittedName>
</protein>
<dbReference type="EMBL" id="LAZR01043091">
    <property type="protein sequence ID" value="KKL07927.1"/>
    <property type="molecule type" value="Genomic_DNA"/>
</dbReference>
<sequence length="110" mass="11460">MSAPQSLEEAFGTIAADIRCALGAGIPQKPRVVSAKALERSRAAAEAAMLKQARNLILAALEGYIASVNSLAEAAVLRGVPLEGAHHRAMQHEAERYRARIAALGTGDGS</sequence>
<organism evidence="1">
    <name type="scientific">marine sediment metagenome</name>
    <dbReference type="NCBI Taxonomy" id="412755"/>
    <lineage>
        <taxon>unclassified sequences</taxon>
        <taxon>metagenomes</taxon>
        <taxon>ecological metagenomes</taxon>
    </lineage>
</organism>
<evidence type="ECO:0000313" key="1">
    <source>
        <dbReference type="EMBL" id="KKL07927.1"/>
    </source>
</evidence>
<name>A0A0F9B2B2_9ZZZZ</name>
<proteinExistence type="predicted"/>
<accession>A0A0F9B2B2</accession>
<reference evidence="1" key="1">
    <citation type="journal article" date="2015" name="Nature">
        <title>Complex archaea that bridge the gap between prokaryotes and eukaryotes.</title>
        <authorList>
            <person name="Spang A."/>
            <person name="Saw J.H."/>
            <person name="Jorgensen S.L."/>
            <person name="Zaremba-Niedzwiedzka K."/>
            <person name="Martijn J."/>
            <person name="Lind A.E."/>
            <person name="van Eijk R."/>
            <person name="Schleper C."/>
            <person name="Guy L."/>
            <person name="Ettema T.J."/>
        </authorList>
    </citation>
    <scope>NUCLEOTIDE SEQUENCE</scope>
</reference>
<dbReference type="AlphaFoldDB" id="A0A0F9B2B2"/>
<comment type="caution">
    <text evidence="1">The sequence shown here is derived from an EMBL/GenBank/DDBJ whole genome shotgun (WGS) entry which is preliminary data.</text>
</comment>